<dbReference type="PANTHER" id="PTHR33990:SF1">
    <property type="entry name" value="PROTEIN YJDN"/>
    <property type="match status" value="1"/>
</dbReference>
<keyword evidence="3" id="KW-1185">Reference proteome</keyword>
<gene>
    <name evidence="2" type="ORF">G4Z02_03505</name>
</gene>
<dbReference type="Pfam" id="PF00903">
    <property type="entry name" value="Glyoxalase"/>
    <property type="match status" value="1"/>
</dbReference>
<evidence type="ECO:0000259" key="1">
    <source>
        <dbReference type="Pfam" id="PF00903"/>
    </source>
</evidence>
<proteinExistence type="predicted"/>
<evidence type="ECO:0000313" key="2">
    <source>
        <dbReference type="EMBL" id="QMS84856.1"/>
    </source>
</evidence>
<dbReference type="KEGG" id="xcl:G4Z02_03505"/>
<feature type="domain" description="Glyoxalase/fosfomycin resistance/dioxygenase" evidence="1">
    <location>
        <begin position="12"/>
        <end position="127"/>
    </location>
</feature>
<reference evidence="2 3" key="1">
    <citation type="submission" date="2020-02" db="EMBL/GenBank/DDBJ databases">
        <authorList>
            <person name="Zheng R.K."/>
            <person name="Sun C.M."/>
        </authorList>
    </citation>
    <scope>NUCLEOTIDE SEQUENCE [LARGE SCALE GENOMIC DNA]</scope>
    <source>
        <strain evidence="3">zrk13</strain>
    </source>
</reference>
<protein>
    <submittedName>
        <fullName evidence="2">Glyoxalase/bleomycin resistance/extradiol dioxygenase family protein</fullName>
    </submittedName>
</protein>
<dbReference type="RefSeq" id="WP_258878477.1">
    <property type="nucleotide sequence ID" value="NZ_CP048914.1"/>
</dbReference>
<evidence type="ECO:0000313" key="3">
    <source>
        <dbReference type="Proteomes" id="UP000514720"/>
    </source>
</evidence>
<dbReference type="Gene3D" id="3.10.180.10">
    <property type="entry name" value="2,3-Dihydroxybiphenyl 1,2-Dioxygenase, domain 1"/>
    <property type="match status" value="1"/>
</dbReference>
<sequence length="134" mass="16011">MSQFLIPYVMFEDTMKAVEYYNSIFGGEVRYTMMGKDMPNCPEEDLDKVMHLEYVFNDTVFYFGDLPLEDQGRIQLHLNFRYEDAEFMEEAFNKMKKQGTVIQELKEEFWGAVYGNIKDPFGVTWQFHRPAQKR</sequence>
<dbReference type="GO" id="GO:0051213">
    <property type="term" value="F:dioxygenase activity"/>
    <property type="evidence" value="ECO:0007669"/>
    <property type="project" value="UniProtKB-KW"/>
</dbReference>
<dbReference type="InterPro" id="IPR029068">
    <property type="entry name" value="Glyas_Bleomycin-R_OHBP_Dase"/>
</dbReference>
<dbReference type="InterPro" id="IPR004360">
    <property type="entry name" value="Glyas_Fos-R_dOase_dom"/>
</dbReference>
<keyword evidence="2" id="KW-0223">Dioxygenase</keyword>
<dbReference type="EMBL" id="CP048914">
    <property type="protein sequence ID" value="QMS84856.1"/>
    <property type="molecule type" value="Genomic_DNA"/>
</dbReference>
<keyword evidence="2" id="KW-0560">Oxidoreductase</keyword>
<accession>A0A7L7KRM5</accession>
<dbReference type="SUPFAM" id="SSF54593">
    <property type="entry name" value="Glyoxalase/Bleomycin resistance protein/Dihydroxybiphenyl dioxygenase"/>
    <property type="match status" value="1"/>
</dbReference>
<organism evidence="2 3">
    <name type="scientific">Candidatus Xianfuyuplasma coldseepsis</name>
    <dbReference type="NCBI Taxonomy" id="2782163"/>
    <lineage>
        <taxon>Bacteria</taxon>
        <taxon>Bacillati</taxon>
        <taxon>Mycoplasmatota</taxon>
        <taxon>Mollicutes</taxon>
        <taxon>Candidatus Izemoplasmatales</taxon>
        <taxon>Candidatus Izemoplasmataceae</taxon>
        <taxon>Candidatus Xianfuyuplasma</taxon>
    </lineage>
</organism>
<dbReference type="PANTHER" id="PTHR33990">
    <property type="entry name" value="PROTEIN YJDN-RELATED"/>
    <property type="match status" value="1"/>
</dbReference>
<dbReference type="AlphaFoldDB" id="A0A7L7KRM5"/>
<name>A0A7L7KRM5_9MOLU</name>
<dbReference type="Proteomes" id="UP000514720">
    <property type="component" value="Chromosome"/>
</dbReference>